<keyword evidence="2" id="KW-1185">Reference proteome</keyword>
<sequence>MAYTTIKTEFSYSDKINILKFVQERLRQVIKNYSTIQQKNEERKEQYANERKELTGFDFDKKLVSYKSKVSEQICKDKFWLSFGKTLCYALSAICSEYLMIIFSPLKVLIKDQKECLNTAWNLKTTMEISTNYVTYGNMYLIRSR</sequence>
<dbReference type="EMBL" id="QKYT01000986">
    <property type="protein sequence ID" value="RIA80355.1"/>
    <property type="molecule type" value="Genomic_DNA"/>
</dbReference>
<accession>A0A397S7R5</accession>
<dbReference type="OrthoDB" id="10261556at2759"/>
<evidence type="ECO:0000313" key="1">
    <source>
        <dbReference type="EMBL" id="RIA80355.1"/>
    </source>
</evidence>
<dbReference type="STRING" id="658196.A0A397S7R5"/>
<dbReference type="InterPro" id="IPR027417">
    <property type="entry name" value="P-loop_NTPase"/>
</dbReference>
<gene>
    <name evidence="1" type="ORF">C1645_745300</name>
</gene>
<name>A0A397S7R5_9GLOM</name>
<proteinExistence type="predicted"/>
<organism evidence="1 2">
    <name type="scientific">Glomus cerebriforme</name>
    <dbReference type="NCBI Taxonomy" id="658196"/>
    <lineage>
        <taxon>Eukaryota</taxon>
        <taxon>Fungi</taxon>
        <taxon>Fungi incertae sedis</taxon>
        <taxon>Mucoromycota</taxon>
        <taxon>Glomeromycotina</taxon>
        <taxon>Glomeromycetes</taxon>
        <taxon>Glomerales</taxon>
        <taxon>Glomeraceae</taxon>
        <taxon>Glomus</taxon>
    </lineage>
</organism>
<protein>
    <submittedName>
        <fullName evidence="1">Uncharacterized protein</fullName>
    </submittedName>
</protein>
<dbReference type="Proteomes" id="UP000265703">
    <property type="component" value="Unassembled WGS sequence"/>
</dbReference>
<comment type="caution">
    <text evidence="1">The sequence shown here is derived from an EMBL/GenBank/DDBJ whole genome shotgun (WGS) entry which is preliminary data.</text>
</comment>
<evidence type="ECO:0000313" key="2">
    <source>
        <dbReference type="Proteomes" id="UP000265703"/>
    </source>
</evidence>
<dbReference type="Gene3D" id="3.40.50.300">
    <property type="entry name" value="P-loop containing nucleotide triphosphate hydrolases"/>
    <property type="match status" value="1"/>
</dbReference>
<reference evidence="1 2" key="1">
    <citation type="submission" date="2018-06" db="EMBL/GenBank/DDBJ databases">
        <title>Comparative genomics reveals the genomic features of Rhizophagus irregularis, R. cerebriforme, R. diaphanum and Gigaspora rosea, and their symbiotic lifestyle signature.</title>
        <authorList>
            <person name="Morin E."/>
            <person name="San Clemente H."/>
            <person name="Chen E.C.H."/>
            <person name="De La Providencia I."/>
            <person name="Hainaut M."/>
            <person name="Kuo A."/>
            <person name="Kohler A."/>
            <person name="Murat C."/>
            <person name="Tang N."/>
            <person name="Roy S."/>
            <person name="Loubradou J."/>
            <person name="Henrissat B."/>
            <person name="Grigoriev I.V."/>
            <person name="Corradi N."/>
            <person name="Roux C."/>
            <person name="Martin F.M."/>
        </authorList>
    </citation>
    <scope>NUCLEOTIDE SEQUENCE [LARGE SCALE GENOMIC DNA]</scope>
    <source>
        <strain evidence="1 2">DAOM 227022</strain>
    </source>
</reference>
<dbReference type="AlphaFoldDB" id="A0A397S7R5"/>